<evidence type="ECO:0000313" key="4">
    <source>
        <dbReference type="Proteomes" id="UP000754883"/>
    </source>
</evidence>
<comment type="caution">
    <text evidence="3">The sequence shown here is derived from an EMBL/GenBank/DDBJ whole genome shotgun (WGS) entry which is preliminary data.</text>
</comment>
<dbReference type="Proteomes" id="UP000754883">
    <property type="component" value="Unassembled WGS sequence"/>
</dbReference>
<dbReference type="Pfam" id="PF03881">
    <property type="entry name" value="Fructosamin_kin"/>
    <property type="match status" value="1"/>
</dbReference>
<evidence type="ECO:0000313" key="3">
    <source>
        <dbReference type="EMBL" id="CAG9987123.1"/>
    </source>
</evidence>
<dbReference type="EMBL" id="CABFNO020001407">
    <property type="protein sequence ID" value="CAG9987123.1"/>
    <property type="molecule type" value="Genomic_DNA"/>
</dbReference>
<dbReference type="PANTHER" id="PTHR12149">
    <property type="entry name" value="FRUCTOSAMINE 3 KINASE-RELATED PROTEIN"/>
    <property type="match status" value="1"/>
</dbReference>
<evidence type="ECO:0000256" key="2">
    <source>
        <dbReference type="ARBA" id="ARBA00048655"/>
    </source>
</evidence>
<reference evidence="3 4" key="2">
    <citation type="submission" date="2021-10" db="EMBL/GenBank/DDBJ databases">
        <authorList>
            <person name="Piombo E."/>
        </authorList>
    </citation>
    <scope>NUCLEOTIDE SEQUENCE [LARGE SCALE GENOMIC DNA]</scope>
</reference>
<dbReference type="PANTHER" id="PTHR12149:SF8">
    <property type="entry name" value="PROTEIN-RIBULOSAMINE 3-KINASE"/>
    <property type="match status" value="1"/>
</dbReference>
<dbReference type="Gene3D" id="3.90.1200.10">
    <property type="match status" value="1"/>
</dbReference>
<dbReference type="SUPFAM" id="SSF56112">
    <property type="entry name" value="Protein kinase-like (PK-like)"/>
    <property type="match status" value="1"/>
</dbReference>
<comment type="catalytic activity">
    <reaction evidence="2">
        <text>N(6)-D-ribulosyl-L-lysyl-[protein] + ATP = N(6)-(3-O-phospho-D-ribulosyl)-L-lysyl-[protein] + ADP + H(+)</text>
        <dbReference type="Rhea" id="RHEA:48432"/>
        <dbReference type="Rhea" id="RHEA-COMP:12103"/>
        <dbReference type="Rhea" id="RHEA-COMP:12104"/>
        <dbReference type="ChEBI" id="CHEBI:15378"/>
        <dbReference type="ChEBI" id="CHEBI:30616"/>
        <dbReference type="ChEBI" id="CHEBI:90418"/>
        <dbReference type="ChEBI" id="CHEBI:90420"/>
        <dbReference type="ChEBI" id="CHEBI:456216"/>
        <dbReference type="EC" id="2.7.1.172"/>
    </reaction>
    <physiologicalReaction direction="left-to-right" evidence="2">
        <dbReference type="Rhea" id="RHEA:48433"/>
    </physiologicalReaction>
</comment>
<dbReference type="AlphaFoldDB" id="A0A9N9Y3N0"/>
<reference evidence="4" key="1">
    <citation type="submission" date="2019-06" db="EMBL/GenBank/DDBJ databases">
        <authorList>
            <person name="Broberg M."/>
        </authorList>
    </citation>
    <scope>NUCLEOTIDE SEQUENCE [LARGE SCALE GENOMIC DNA]</scope>
</reference>
<dbReference type="OrthoDB" id="5772781at2759"/>
<dbReference type="GO" id="GO:0102193">
    <property type="term" value="F:protein-ribulosamine 3-kinase activity"/>
    <property type="evidence" value="ECO:0007669"/>
    <property type="project" value="UniProtKB-EC"/>
</dbReference>
<evidence type="ECO:0000256" key="1">
    <source>
        <dbReference type="ARBA" id="ARBA00011961"/>
    </source>
</evidence>
<dbReference type="InterPro" id="IPR011009">
    <property type="entry name" value="Kinase-like_dom_sf"/>
</dbReference>
<accession>A0A9N9Y3N0</accession>
<gene>
    <name evidence="3" type="ORF">CBYS24578_00013760</name>
</gene>
<organism evidence="3 4">
    <name type="scientific">Clonostachys byssicola</name>
    <dbReference type="NCBI Taxonomy" id="160290"/>
    <lineage>
        <taxon>Eukaryota</taxon>
        <taxon>Fungi</taxon>
        <taxon>Dikarya</taxon>
        <taxon>Ascomycota</taxon>
        <taxon>Pezizomycotina</taxon>
        <taxon>Sordariomycetes</taxon>
        <taxon>Hypocreomycetidae</taxon>
        <taxon>Hypocreales</taxon>
        <taxon>Bionectriaceae</taxon>
        <taxon>Clonostachys</taxon>
    </lineage>
</organism>
<proteinExistence type="predicted"/>
<dbReference type="EC" id="2.7.1.172" evidence="1"/>
<sequence length="355" mass="40614">MSEYFQQQSNAKIHYGDVDLDERIIDSEPPITPFRTPYLQNMDLELPNGAVIKSCRGHGASNWNRTARLDFEIDGQLHSYFLKILTGPKGLPMVHGEYESMRLIHESIPNFSPKPLAWGSCADPTHHFILFTFHELSQGLPPIPQFVNAVAQLHTVKRNPNGKFGFHITTYNGTLAQDNAWCDTWEEFYVKGMERILELEEEARGLNSELRKISAPFLSKVIPRLLRPLETQGRKIDPVLIHGDLWIGNVSVQAGSCDPLMFDASAFWGHNEYELSTMRPLNNEWAGECMESYHALIPKSEPIEDWDARNSLYAIRTYAHDSALYPDEPKFRKKLMEEMQNLVAQFAEDHNEARG</sequence>
<protein>
    <recommendedName>
        <fullName evidence="1">protein-ribulosamine 3-kinase</fullName>
        <ecNumber evidence="1">2.7.1.172</ecNumber>
    </recommendedName>
</protein>
<name>A0A9N9Y3N0_9HYPO</name>
<keyword evidence="4" id="KW-1185">Reference proteome</keyword>
<dbReference type="InterPro" id="IPR016477">
    <property type="entry name" value="Fructo-/Ketosamine-3-kinase"/>
</dbReference>